<dbReference type="GO" id="GO:0032259">
    <property type="term" value="P:methylation"/>
    <property type="evidence" value="ECO:0007669"/>
    <property type="project" value="UniProtKB-KW"/>
</dbReference>
<dbReference type="STRING" id="929713.NIASO_07695"/>
<keyword evidence="2" id="KW-1185">Reference proteome</keyword>
<dbReference type="CDD" id="cd02440">
    <property type="entry name" value="AdoMet_MTases"/>
    <property type="match status" value="1"/>
</dbReference>
<dbReference type="AlphaFoldDB" id="W0EZQ2"/>
<dbReference type="RefSeq" id="WP_008584865.1">
    <property type="nucleotide sequence ID" value="NZ_CP007035.1"/>
</dbReference>
<keyword evidence="1" id="KW-0489">Methyltransferase</keyword>
<dbReference type="Gene3D" id="3.40.50.150">
    <property type="entry name" value="Vaccinia Virus protein VP39"/>
    <property type="match status" value="1"/>
</dbReference>
<protein>
    <submittedName>
        <fullName evidence="1">Type 12 methyltransferase</fullName>
    </submittedName>
</protein>
<dbReference type="SUPFAM" id="SSF53335">
    <property type="entry name" value="S-adenosyl-L-methionine-dependent methyltransferases"/>
    <property type="match status" value="1"/>
</dbReference>
<dbReference type="KEGG" id="nso:NIASO_07695"/>
<dbReference type="Pfam" id="PF13489">
    <property type="entry name" value="Methyltransf_23"/>
    <property type="match status" value="1"/>
</dbReference>
<dbReference type="HOGENOM" id="CLU_068669_1_0_10"/>
<dbReference type="InterPro" id="IPR029063">
    <property type="entry name" value="SAM-dependent_MTases_sf"/>
</dbReference>
<dbReference type="PANTHER" id="PTHR43861:SF6">
    <property type="entry name" value="METHYLTRANSFERASE TYPE 11"/>
    <property type="match status" value="1"/>
</dbReference>
<dbReference type="eggNOG" id="COG2227">
    <property type="taxonomic scope" value="Bacteria"/>
</dbReference>
<evidence type="ECO:0000313" key="1">
    <source>
        <dbReference type="EMBL" id="AHF15068.1"/>
    </source>
</evidence>
<dbReference type="OrthoDB" id="2370471at2"/>
<accession>W0EZQ2</accession>
<evidence type="ECO:0000313" key="2">
    <source>
        <dbReference type="Proteomes" id="UP000003586"/>
    </source>
</evidence>
<keyword evidence="1" id="KW-0808">Transferase</keyword>
<dbReference type="PANTHER" id="PTHR43861">
    <property type="entry name" value="TRANS-ACONITATE 2-METHYLTRANSFERASE-RELATED"/>
    <property type="match status" value="1"/>
</dbReference>
<dbReference type="GO" id="GO:0008168">
    <property type="term" value="F:methyltransferase activity"/>
    <property type="evidence" value="ECO:0007669"/>
    <property type="project" value="UniProtKB-KW"/>
</dbReference>
<proteinExistence type="predicted"/>
<organism evidence="1 2">
    <name type="scientific">Niabella soli DSM 19437</name>
    <dbReference type="NCBI Taxonomy" id="929713"/>
    <lineage>
        <taxon>Bacteria</taxon>
        <taxon>Pseudomonadati</taxon>
        <taxon>Bacteroidota</taxon>
        <taxon>Chitinophagia</taxon>
        <taxon>Chitinophagales</taxon>
        <taxon>Chitinophagaceae</taxon>
        <taxon>Niabella</taxon>
    </lineage>
</organism>
<reference evidence="1 2" key="1">
    <citation type="submission" date="2013-12" db="EMBL/GenBank/DDBJ databases">
        <authorList>
            <consortium name="DOE Joint Genome Institute"/>
            <person name="Eisen J."/>
            <person name="Huntemann M."/>
            <person name="Han J."/>
            <person name="Chen A."/>
            <person name="Kyrpides N."/>
            <person name="Mavromatis K."/>
            <person name="Markowitz V."/>
            <person name="Palaniappan K."/>
            <person name="Ivanova N."/>
            <person name="Schaumberg A."/>
            <person name="Pati A."/>
            <person name="Liolios K."/>
            <person name="Nordberg H.P."/>
            <person name="Cantor M.N."/>
            <person name="Hua S.X."/>
            <person name="Woyke T."/>
        </authorList>
    </citation>
    <scope>NUCLEOTIDE SEQUENCE [LARGE SCALE GENOMIC DNA]</scope>
    <source>
        <strain evidence="2">DSM 19437</strain>
    </source>
</reference>
<sequence>MPTIHYSNCPVCGSGQQHSVFNVKDYTVSGEVFAVAECDRCSLRFTQDVPDQESIGPYYKSEDYISHTNTSKGIISKLYQAVRTRTMKQKAGIIKKFTREKTGHLLDLGCGTGTFLNTMRGESWQVAGLEPDADARAMAKTLYGLEVAPAHELYQQPENFYDAITLWHVLEHVHELQAYVAQLRKCLKTDGVLFIAVPNYTSKDATAYQQYWAAYDVPRHLYHFSPKAMETLMAMHGLQIATYLPMWFDSFYVDMLSSKYKSGKTQYVSSGLHGLSSNINAIGNAKACSSVIYVIQLSPEAIE</sequence>
<dbReference type="EMBL" id="CP007035">
    <property type="protein sequence ID" value="AHF15068.1"/>
    <property type="molecule type" value="Genomic_DNA"/>
</dbReference>
<name>W0EZQ2_9BACT</name>
<gene>
    <name evidence="1" type="ORF">NIASO_07695</name>
</gene>
<dbReference type="Proteomes" id="UP000003586">
    <property type="component" value="Chromosome"/>
</dbReference>